<reference evidence="3 4" key="1">
    <citation type="submission" date="2018-03" db="EMBL/GenBank/DDBJ databases">
        <title>Draft Genome Sequences of the Obligatory Marine Myxobacteria Enhygromyxa salina SWB005.</title>
        <authorList>
            <person name="Poehlein A."/>
            <person name="Moghaddam J.A."/>
            <person name="Harms H."/>
            <person name="Alanjari M."/>
            <person name="Koenig G.M."/>
            <person name="Daniel R."/>
            <person name="Schaeberle T.F."/>
        </authorList>
    </citation>
    <scope>NUCLEOTIDE SEQUENCE [LARGE SCALE GENOMIC DNA]</scope>
    <source>
        <strain evidence="3 4">SWB005</strain>
    </source>
</reference>
<keyword evidence="2" id="KW-1133">Transmembrane helix</keyword>
<feature type="transmembrane region" description="Helical" evidence="2">
    <location>
        <begin position="147"/>
        <end position="172"/>
    </location>
</feature>
<dbReference type="RefSeq" id="WP_106391792.1">
    <property type="nucleotide sequence ID" value="NZ_PVNK01000121.1"/>
</dbReference>
<dbReference type="Proteomes" id="UP000237968">
    <property type="component" value="Unassembled WGS sequence"/>
</dbReference>
<sequence>MEGTPVTLAVDVGILDVPVAGRIGRALSDQMPKVLRRKGLSIVTEDEVALLELRVDLPDPDLREYLISVKITMNEAQAGESLADWRTCLACTELGVVDETLALVSSLVSRLPEPEPESKLAPPPILELEPEPSPAPAQRGRRRGLKLGPLGLTSVAAIVGGLASAGAGGLLIDLGTDDTSLYSHHGLDPRLVGMSLVGGGAGVAVLGAVCLVVDVEVLERRRQRRFDLSIEVSPSSAGLWMTGSF</sequence>
<protein>
    <submittedName>
        <fullName evidence="3">Uncharacterized protein</fullName>
    </submittedName>
</protein>
<proteinExistence type="predicted"/>
<organism evidence="3 4">
    <name type="scientific">Enhygromyxa salina</name>
    <dbReference type="NCBI Taxonomy" id="215803"/>
    <lineage>
        <taxon>Bacteria</taxon>
        <taxon>Pseudomonadati</taxon>
        <taxon>Myxococcota</taxon>
        <taxon>Polyangia</taxon>
        <taxon>Nannocystales</taxon>
        <taxon>Nannocystaceae</taxon>
        <taxon>Enhygromyxa</taxon>
    </lineage>
</organism>
<keyword evidence="4" id="KW-1185">Reference proteome</keyword>
<evidence type="ECO:0000313" key="3">
    <source>
        <dbReference type="EMBL" id="PRQ02359.1"/>
    </source>
</evidence>
<feature type="compositionally biased region" description="Pro residues" evidence="1">
    <location>
        <begin position="121"/>
        <end position="135"/>
    </location>
</feature>
<keyword evidence="2" id="KW-0472">Membrane</keyword>
<feature type="region of interest" description="Disordered" evidence="1">
    <location>
        <begin position="112"/>
        <end position="142"/>
    </location>
</feature>
<comment type="caution">
    <text evidence="3">The sequence shown here is derived from an EMBL/GenBank/DDBJ whole genome shotgun (WGS) entry which is preliminary data.</text>
</comment>
<feature type="transmembrane region" description="Helical" evidence="2">
    <location>
        <begin position="192"/>
        <end position="215"/>
    </location>
</feature>
<evidence type="ECO:0000313" key="4">
    <source>
        <dbReference type="Proteomes" id="UP000237968"/>
    </source>
</evidence>
<evidence type="ECO:0000256" key="1">
    <source>
        <dbReference type="SAM" id="MobiDB-lite"/>
    </source>
</evidence>
<keyword evidence="2" id="KW-0812">Transmembrane</keyword>
<gene>
    <name evidence="3" type="ORF">ENSA5_23760</name>
</gene>
<dbReference type="EMBL" id="PVNK01000121">
    <property type="protein sequence ID" value="PRQ02359.1"/>
    <property type="molecule type" value="Genomic_DNA"/>
</dbReference>
<dbReference type="AlphaFoldDB" id="A0A2S9YB78"/>
<accession>A0A2S9YB78</accession>
<evidence type="ECO:0000256" key="2">
    <source>
        <dbReference type="SAM" id="Phobius"/>
    </source>
</evidence>
<name>A0A2S9YB78_9BACT</name>